<dbReference type="Pfam" id="PF13231">
    <property type="entry name" value="PMT_2"/>
    <property type="match status" value="1"/>
</dbReference>
<dbReference type="EMBL" id="PEXE01000004">
    <property type="protein sequence ID" value="PIU28863.1"/>
    <property type="molecule type" value="Genomic_DNA"/>
</dbReference>
<dbReference type="GO" id="GO:0009103">
    <property type="term" value="P:lipopolysaccharide biosynthetic process"/>
    <property type="evidence" value="ECO:0007669"/>
    <property type="project" value="UniProtKB-ARBA"/>
</dbReference>
<accession>A0A2M6YFB8</accession>
<evidence type="ECO:0000259" key="9">
    <source>
        <dbReference type="Pfam" id="PF13231"/>
    </source>
</evidence>
<evidence type="ECO:0000256" key="1">
    <source>
        <dbReference type="ARBA" id="ARBA00004651"/>
    </source>
</evidence>
<comment type="caution">
    <text evidence="10">The sequence shown here is derived from an EMBL/GenBank/DDBJ whole genome shotgun (WGS) entry which is preliminary data.</text>
</comment>
<feature type="transmembrane region" description="Helical" evidence="8">
    <location>
        <begin position="85"/>
        <end position="107"/>
    </location>
</feature>
<evidence type="ECO:0000256" key="4">
    <source>
        <dbReference type="ARBA" id="ARBA00022679"/>
    </source>
</evidence>
<keyword evidence="4" id="KW-0808">Transferase</keyword>
<feature type="transmembrane region" description="Helical" evidence="8">
    <location>
        <begin position="303"/>
        <end position="321"/>
    </location>
</feature>
<sequence length="493" mass="57202">MRNKLIYFLLALVLGLGLFLRVYNINNLLGFYYDQGRDALAIWDLWHLGNIPFIGPTTGIAGIFRGPFYYYLIAPFYWLGKGNPVWPSVFLSLTTIVASALMYYLGFKIQDRVTGLIAAVLSAFSFNIVMASRWLSNPTPMLLLSVLFVWTLVLIVEGKSWAWTPAVFIAAVSLFHFGSAGEVFYFVALGVLVFWQRKHLPNKKILLITFYLLLFTVLPLIAFDIKNHGLILANIKKFLITDRSFKLPTWELVGDKLGFYYNVFTSKIFNARYYLEKFLLGSILFFFIYRLRELFRKNGIKILILLLSSVMLGLIFFQGNFGNIYDYYLTGYYLPFLLLFAITLGYLWKYKLGKVFVIYFIYIFLANNADVLKFKLVDNGLGVNSISFAAQKEAIAWIYRDAQEAKFNVDVYVPPVIPYAYDYLFKWRSNPNLVFQNTPLLYLLYEHDPDHQERLDSWLARQNGIGKMIEQEKFGAITVERRLRDEGENNKLF</sequence>
<comment type="subcellular location">
    <subcellularLocation>
        <location evidence="1">Cell membrane</location>
        <topology evidence="1">Multi-pass membrane protein</topology>
    </subcellularLocation>
</comment>
<evidence type="ECO:0000256" key="6">
    <source>
        <dbReference type="ARBA" id="ARBA00022989"/>
    </source>
</evidence>
<evidence type="ECO:0000256" key="3">
    <source>
        <dbReference type="ARBA" id="ARBA00022676"/>
    </source>
</evidence>
<dbReference type="PANTHER" id="PTHR33908">
    <property type="entry name" value="MANNOSYLTRANSFERASE YKCB-RELATED"/>
    <property type="match status" value="1"/>
</dbReference>
<name>A0A2M6YFB8_9BACT</name>
<dbReference type="AlphaFoldDB" id="A0A2M6YFB8"/>
<feature type="domain" description="Glycosyltransferase RgtA/B/C/D-like" evidence="9">
    <location>
        <begin position="66"/>
        <end position="221"/>
    </location>
</feature>
<evidence type="ECO:0000256" key="7">
    <source>
        <dbReference type="ARBA" id="ARBA00023136"/>
    </source>
</evidence>
<feature type="transmembrane region" description="Helical" evidence="8">
    <location>
        <begin position="205"/>
        <end position="223"/>
    </location>
</feature>
<evidence type="ECO:0000256" key="2">
    <source>
        <dbReference type="ARBA" id="ARBA00022475"/>
    </source>
</evidence>
<feature type="transmembrane region" description="Helical" evidence="8">
    <location>
        <begin position="142"/>
        <end position="162"/>
    </location>
</feature>
<dbReference type="Proteomes" id="UP000231669">
    <property type="component" value="Unassembled WGS sequence"/>
</dbReference>
<dbReference type="GO" id="GO:0016763">
    <property type="term" value="F:pentosyltransferase activity"/>
    <property type="evidence" value="ECO:0007669"/>
    <property type="project" value="TreeGrafter"/>
</dbReference>
<feature type="transmembrane region" description="Helical" evidence="8">
    <location>
        <begin position="168"/>
        <end position="193"/>
    </location>
</feature>
<feature type="transmembrane region" description="Helical" evidence="8">
    <location>
        <begin position="45"/>
        <end position="64"/>
    </location>
</feature>
<keyword evidence="3" id="KW-0328">Glycosyltransferase</keyword>
<evidence type="ECO:0000313" key="11">
    <source>
        <dbReference type="Proteomes" id="UP000231669"/>
    </source>
</evidence>
<dbReference type="GO" id="GO:0005886">
    <property type="term" value="C:plasma membrane"/>
    <property type="evidence" value="ECO:0007669"/>
    <property type="project" value="UniProtKB-SubCell"/>
</dbReference>
<feature type="transmembrane region" description="Helical" evidence="8">
    <location>
        <begin position="113"/>
        <end position="130"/>
    </location>
</feature>
<evidence type="ECO:0000256" key="8">
    <source>
        <dbReference type="SAM" id="Phobius"/>
    </source>
</evidence>
<proteinExistence type="predicted"/>
<keyword evidence="5 8" id="KW-0812">Transmembrane</keyword>
<gene>
    <name evidence="10" type="ORF">COT08_00175</name>
</gene>
<evidence type="ECO:0000313" key="10">
    <source>
        <dbReference type="EMBL" id="PIU28863.1"/>
    </source>
</evidence>
<feature type="transmembrane region" description="Helical" evidence="8">
    <location>
        <begin position="327"/>
        <end position="348"/>
    </location>
</feature>
<dbReference type="InterPro" id="IPR050297">
    <property type="entry name" value="LipidA_mod_glycosyltrf_83"/>
</dbReference>
<organism evidence="10 11">
    <name type="scientific">Candidatus Woesebacteria bacterium CG07_land_8_20_14_0_80_44_9</name>
    <dbReference type="NCBI Taxonomy" id="1975058"/>
    <lineage>
        <taxon>Bacteria</taxon>
        <taxon>Candidatus Woeseibacteriota</taxon>
    </lineage>
</organism>
<keyword evidence="6 8" id="KW-1133">Transmembrane helix</keyword>
<dbReference type="InterPro" id="IPR038731">
    <property type="entry name" value="RgtA/B/C-like"/>
</dbReference>
<evidence type="ECO:0000256" key="5">
    <source>
        <dbReference type="ARBA" id="ARBA00022692"/>
    </source>
</evidence>
<keyword evidence="7 8" id="KW-0472">Membrane</keyword>
<keyword evidence="2" id="KW-1003">Cell membrane</keyword>
<dbReference type="PANTHER" id="PTHR33908:SF11">
    <property type="entry name" value="MEMBRANE PROTEIN"/>
    <property type="match status" value="1"/>
</dbReference>
<reference evidence="11" key="1">
    <citation type="submission" date="2017-09" db="EMBL/GenBank/DDBJ databases">
        <title>Depth-based differentiation of microbial function through sediment-hosted aquifers and enrichment of novel symbionts in the deep terrestrial subsurface.</title>
        <authorList>
            <person name="Probst A.J."/>
            <person name="Ladd B."/>
            <person name="Jarett J.K."/>
            <person name="Geller-Mcgrath D.E."/>
            <person name="Sieber C.M.K."/>
            <person name="Emerson J.B."/>
            <person name="Anantharaman K."/>
            <person name="Thomas B.C."/>
            <person name="Malmstrom R."/>
            <person name="Stieglmeier M."/>
            <person name="Klingl A."/>
            <person name="Woyke T."/>
            <person name="Ryan C.M."/>
            <person name="Banfield J.F."/>
        </authorList>
    </citation>
    <scope>NUCLEOTIDE SEQUENCE [LARGE SCALE GENOMIC DNA]</scope>
</reference>
<protein>
    <recommendedName>
        <fullName evidence="9">Glycosyltransferase RgtA/B/C/D-like domain-containing protein</fullName>
    </recommendedName>
</protein>
<feature type="transmembrane region" description="Helical" evidence="8">
    <location>
        <begin position="273"/>
        <end position="291"/>
    </location>
</feature>